<sequence length="249" mass="28015">PIPDIGDPWENLLEPLLERDKARCDAWKEEVQNLLIFAGLFSAVLTAFVIESYPRLQPGTNDLMITLLERIATRLDNPLNGTASQSRDSMVSQSSPTDSSFRINTFWFISLVLSLTTALMGIVSLQWLREHQRYPKSLPSMDRYALFNMRAEGLEAWYVPQIFSSLPILLQSALILFLVGLVDFLLASGHQVAIPVIVVMGIPLVFLIFTTVLPATHIFVFFLPLKGRAFKVPQQCPYKSPQSKALCYV</sequence>
<dbReference type="Pfam" id="PF20153">
    <property type="entry name" value="DUF6535"/>
    <property type="match status" value="1"/>
</dbReference>
<feature type="non-terminal residue" evidence="4">
    <location>
        <position position="249"/>
    </location>
</feature>
<feature type="compositionally biased region" description="Low complexity" evidence="1">
    <location>
        <begin position="84"/>
        <end position="95"/>
    </location>
</feature>
<dbReference type="STRING" id="685588.A0A067T496"/>
<dbReference type="AlphaFoldDB" id="A0A067T496"/>
<keyword evidence="2" id="KW-0472">Membrane</keyword>
<feature type="domain" description="DUF6535" evidence="3">
    <location>
        <begin position="9"/>
        <end position="186"/>
    </location>
</feature>
<accession>A0A067T496</accession>
<reference evidence="5" key="1">
    <citation type="journal article" date="2014" name="Proc. Natl. Acad. Sci. U.S.A.">
        <title>Extensive sampling of basidiomycete genomes demonstrates inadequacy of the white-rot/brown-rot paradigm for wood decay fungi.</title>
        <authorList>
            <person name="Riley R."/>
            <person name="Salamov A.A."/>
            <person name="Brown D.W."/>
            <person name="Nagy L.G."/>
            <person name="Floudas D."/>
            <person name="Held B.W."/>
            <person name="Levasseur A."/>
            <person name="Lombard V."/>
            <person name="Morin E."/>
            <person name="Otillar R."/>
            <person name="Lindquist E.A."/>
            <person name="Sun H."/>
            <person name="LaButti K.M."/>
            <person name="Schmutz J."/>
            <person name="Jabbour D."/>
            <person name="Luo H."/>
            <person name="Baker S.E."/>
            <person name="Pisabarro A.G."/>
            <person name="Walton J.D."/>
            <person name="Blanchette R.A."/>
            <person name="Henrissat B."/>
            <person name="Martin F."/>
            <person name="Cullen D."/>
            <person name="Hibbett D.S."/>
            <person name="Grigoriev I.V."/>
        </authorList>
    </citation>
    <scope>NUCLEOTIDE SEQUENCE [LARGE SCALE GENOMIC DNA]</scope>
    <source>
        <strain evidence="5">CBS 339.88</strain>
    </source>
</reference>
<proteinExistence type="predicted"/>
<dbReference type="EMBL" id="KL142375">
    <property type="protein sequence ID" value="KDR77970.1"/>
    <property type="molecule type" value="Genomic_DNA"/>
</dbReference>
<keyword evidence="2" id="KW-1133">Transmembrane helix</keyword>
<dbReference type="OrthoDB" id="3235960at2759"/>
<dbReference type="Proteomes" id="UP000027222">
    <property type="component" value="Unassembled WGS sequence"/>
</dbReference>
<protein>
    <recommendedName>
        <fullName evidence="3">DUF6535 domain-containing protein</fullName>
    </recommendedName>
</protein>
<feature type="transmembrane region" description="Helical" evidence="2">
    <location>
        <begin position="106"/>
        <end position="128"/>
    </location>
</feature>
<feature type="transmembrane region" description="Helical" evidence="2">
    <location>
        <begin position="168"/>
        <end position="186"/>
    </location>
</feature>
<feature type="transmembrane region" description="Helical" evidence="2">
    <location>
        <begin position="31"/>
        <end position="50"/>
    </location>
</feature>
<keyword evidence="2" id="KW-0812">Transmembrane</keyword>
<feature type="region of interest" description="Disordered" evidence="1">
    <location>
        <begin position="79"/>
        <end position="98"/>
    </location>
</feature>
<evidence type="ECO:0000256" key="1">
    <source>
        <dbReference type="SAM" id="MobiDB-lite"/>
    </source>
</evidence>
<gene>
    <name evidence="4" type="ORF">GALMADRAFT_17717</name>
</gene>
<feature type="transmembrane region" description="Helical" evidence="2">
    <location>
        <begin position="192"/>
        <end position="225"/>
    </location>
</feature>
<dbReference type="HOGENOM" id="CLU_018688_1_1_1"/>
<evidence type="ECO:0000256" key="2">
    <source>
        <dbReference type="SAM" id="Phobius"/>
    </source>
</evidence>
<dbReference type="InterPro" id="IPR045338">
    <property type="entry name" value="DUF6535"/>
</dbReference>
<organism evidence="4 5">
    <name type="scientific">Galerina marginata (strain CBS 339.88)</name>
    <dbReference type="NCBI Taxonomy" id="685588"/>
    <lineage>
        <taxon>Eukaryota</taxon>
        <taxon>Fungi</taxon>
        <taxon>Dikarya</taxon>
        <taxon>Basidiomycota</taxon>
        <taxon>Agaricomycotina</taxon>
        <taxon>Agaricomycetes</taxon>
        <taxon>Agaricomycetidae</taxon>
        <taxon>Agaricales</taxon>
        <taxon>Agaricineae</taxon>
        <taxon>Strophariaceae</taxon>
        <taxon>Galerina</taxon>
    </lineage>
</organism>
<evidence type="ECO:0000259" key="3">
    <source>
        <dbReference type="Pfam" id="PF20153"/>
    </source>
</evidence>
<evidence type="ECO:0000313" key="5">
    <source>
        <dbReference type="Proteomes" id="UP000027222"/>
    </source>
</evidence>
<evidence type="ECO:0000313" key="4">
    <source>
        <dbReference type="EMBL" id="KDR77970.1"/>
    </source>
</evidence>
<keyword evidence="5" id="KW-1185">Reference proteome</keyword>
<name>A0A067T496_GALM3</name>
<feature type="non-terminal residue" evidence="4">
    <location>
        <position position="1"/>
    </location>
</feature>